<evidence type="ECO:0000256" key="10">
    <source>
        <dbReference type="PIRSR" id="PIRSR615500-1"/>
    </source>
</evidence>
<dbReference type="GO" id="GO:0005802">
    <property type="term" value="C:trans-Golgi network"/>
    <property type="evidence" value="ECO:0007669"/>
    <property type="project" value="TreeGrafter"/>
</dbReference>
<dbReference type="CDD" id="cd04059">
    <property type="entry name" value="Peptidases_S8_Protein_convertases_Kexins_Furin-like"/>
    <property type="match status" value="1"/>
</dbReference>
<keyword evidence="5 11" id="KW-0378">Hydrolase</keyword>
<dbReference type="SUPFAM" id="SSF49785">
    <property type="entry name" value="Galactose-binding domain-like"/>
    <property type="match status" value="1"/>
</dbReference>
<dbReference type="Pfam" id="PF00082">
    <property type="entry name" value="Peptidase_S8"/>
    <property type="match status" value="1"/>
</dbReference>
<dbReference type="InterPro" id="IPR036852">
    <property type="entry name" value="Peptidase_S8/S53_dom_sf"/>
</dbReference>
<feature type="active site" description="Charge relay system" evidence="10 11">
    <location>
        <position position="273"/>
    </location>
</feature>
<protein>
    <recommendedName>
        <fullName evidence="13">P/Homo B domain-containing protein</fullName>
    </recommendedName>
</protein>
<keyword evidence="3" id="KW-0165">Cleavage on pair of basic residues</keyword>
<feature type="signal peptide" evidence="12">
    <location>
        <begin position="1"/>
        <end position="17"/>
    </location>
</feature>
<keyword evidence="8" id="KW-1015">Disulfide bond</keyword>
<dbReference type="PROSITE" id="PS51829">
    <property type="entry name" value="P_HOMO_B"/>
    <property type="match status" value="1"/>
</dbReference>
<dbReference type="InterPro" id="IPR008979">
    <property type="entry name" value="Galactose-bd-like_sf"/>
</dbReference>
<keyword evidence="6 11" id="KW-0720">Serine protease</keyword>
<evidence type="ECO:0000256" key="6">
    <source>
        <dbReference type="ARBA" id="ARBA00022825"/>
    </source>
</evidence>
<proteinExistence type="inferred from homology"/>
<evidence type="ECO:0000256" key="3">
    <source>
        <dbReference type="ARBA" id="ARBA00022685"/>
    </source>
</evidence>
<evidence type="ECO:0000256" key="7">
    <source>
        <dbReference type="ARBA" id="ARBA00023145"/>
    </source>
</evidence>
<dbReference type="InterPro" id="IPR015500">
    <property type="entry name" value="Peptidase_S8_subtilisin-rel"/>
</dbReference>
<evidence type="ECO:0000256" key="5">
    <source>
        <dbReference type="ARBA" id="ARBA00022801"/>
    </source>
</evidence>
<keyword evidence="9" id="KW-0325">Glycoprotein</keyword>
<keyword evidence="2 11" id="KW-0645">Protease</keyword>
<evidence type="ECO:0000256" key="12">
    <source>
        <dbReference type="SAM" id="SignalP"/>
    </source>
</evidence>
<dbReference type="PANTHER" id="PTHR42884">
    <property type="entry name" value="PROPROTEIN CONVERTASE SUBTILISIN/KEXIN-RELATED"/>
    <property type="match status" value="1"/>
</dbReference>
<evidence type="ECO:0000256" key="8">
    <source>
        <dbReference type="ARBA" id="ARBA00023157"/>
    </source>
</evidence>
<feature type="active site" description="Charge relay system" evidence="10 11">
    <location>
        <position position="59"/>
    </location>
</feature>
<organism evidence="14">
    <name type="scientific">Lepeophtheirus salmonis</name>
    <name type="common">Salmon louse</name>
    <name type="synonym">Caligus salmonis</name>
    <dbReference type="NCBI Taxonomy" id="72036"/>
    <lineage>
        <taxon>Eukaryota</taxon>
        <taxon>Metazoa</taxon>
        <taxon>Ecdysozoa</taxon>
        <taxon>Arthropoda</taxon>
        <taxon>Crustacea</taxon>
        <taxon>Multicrustacea</taxon>
        <taxon>Hexanauplia</taxon>
        <taxon>Copepoda</taxon>
        <taxon>Siphonostomatoida</taxon>
        <taxon>Caligidae</taxon>
        <taxon>Lepeophtheirus</taxon>
    </lineage>
</organism>
<dbReference type="SUPFAM" id="SSF52743">
    <property type="entry name" value="Subtilisin-like"/>
    <property type="match status" value="1"/>
</dbReference>
<evidence type="ECO:0000256" key="9">
    <source>
        <dbReference type="ARBA" id="ARBA00023180"/>
    </source>
</evidence>
<evidence type="ECO:0000259" key="13">
    <source>
        <dbReference type="PROSITE" id="PS51829"/>
    </source>
</evidence>
<dbReference type="InterPro" id="IPR002884">
    <property type="entry name" value="P_dom"/>
</dbReference>
<dbReference type="EMBL" id="HACA01008244">
    <property type="protein sequence ID" value="CDW25605.1"/>
    <property type="molecule type" value="Transcribed_RNA"/>
</dbReference>
<dbReference type="AlphaFoldDB" id="A0A0K2TIG1"/>
<dbReference type="InterPro" id="IPR000209">
    <property type="entry name" value="Peptidase_S8/S53_dom"/>
</dbReference>
<dbReference type="PROSITE" id="PS51892">
    <property type="entry name" value="SUBTILASE"/>
    <property type="match status" value="1"/>
</dbReference>
<feature type="active site" description="Charge relay system" evidence="10 11">
    <location>
        <position position="98"/>
    </location>
</feature>
<feature type="domain" description="P/Homo B" evidence="13">
    <location>
        <begin position="350"/>
        <end position="482"/>
    </location>
</feature>
<dbReference type="Gene3D" id="2.60.120.260">
    <property type="entry name" value="Galactose-binding domain-like"/>
    <property type="match status" value="1"/>
</dbReference>
<comment type="similarity">
    <text evidence="1">Belongs to the peptidase S8 family. Furin subfamily.</text>
</comment>
<evidence type="ECO:0000313" key="14">
    <source>
        <dbReference type="EMBL" id="CDW25605.1"/>
    </source>
</evidence>
<dbReference type="Pfam" id="PF01483">
    <property type="entry name" value="P_proprotein"/>
    <property type="match status" value="1"/>
</dbReference>
<dbReference type="PANTHER" id="PTHR42884:SF23">
    <property type="entry name" value="FURIN-LIKE PROTEASE 2"/>
    <property type="match status" value="1"/>
</dbReference>
<sequence length="493" mass="54615">MLFLSIAILSLWFDVSIQTFMDPLWKDSWHLRNDNISMNIQDAWSRGLSGKGVRVLFLDDGIDRYHPDLYTNYKPELSYDFVDNDNDPIWNRTLKNSHGTKMSGIVGSEGNNSFCGLGIAFHAQLGMARIFNKNVIFEHLNVVRALTYKKDLIDIYTIAVGPQNMGVTLDNVPEEINEALKETENGRGGKGSLVLLAVGNGGANNEACSFGSNLQSIHTIAVNAVGEEGDIPDYAEPCGAVMTSAFGSSKPRGRGIVTTTVGGNCVGNFSGTSSSTAVATGVIALVLEANPNLTWRDVQHLVMSSVVDRDVLDDKANWKRNAAGIYFSEFFGFGLMDAGLMTRRANEWIQVPTQIMCEYKDPQENKIISEEVVELSLSTDSCDIQYLEHVQLQFTAYSLCRGNINLRLESPSGTLSNILRGRETDFSTTGFNDWRLLSLQYWGESSKGKWRLRVFKSPCINRAAKIIAFKSWKLILYGTKEMPASLPISNNNH</sequence>
<reference evidence="14" key="1">
    <citation type="submission" date="2014-05" db="EMBL/GenBank/DDBJ databases">
        <authorList>
            <person name="Chronopoulou M."/>
        </authorList>
    </citation>
    <scope>NUCLEOTIDE SEQUENCE</scope>
    <source>
        <tissue evidence="14">Whole organism</tissue>
    </source>
</reference>
<keyword evidence="7" id="KW-0865">Zymogen</keyword>
<dbReference type="Gene3D" id="3.40.50.200">
    <property type="entry name" value="Peptidase S8/S53 domain"/>
    <property type="match status" value="1"/>
</dbReference>
<dbReference type="InterPro" id="IPR034182">
    <property type="entry name" value="Kexin/furin"/>
</dbReference>
<dbReference type="OrthoDB" id="5981811at2759"/>
<accession>A0A0K2TIG1</accession>
<feature type="chain" id="PRO_5005487781" description="P/Homo B domain-containing protein" evidence="12">
    <location>
        <begin position="18"/>
        <end position="493"/>
    </location>
</feature>
<keyword evidence="4 12" id="KW-0732">Signal</keyword>
<evidence type="ECO:0000256" key="11">
    <source>
        <dbReference type="PROSITE-ProRule" id="PRU01240"/>
    </source>
</evidence>
<dbReference type="GO" id="GO:0004252">
    <property type="term" value="F:serine-type endopeptidase activity"/>
    <property type="evidence" value="ECO:0007669"/>
    <property type="project" value="UniProtKB-UniRule"/>
</dbReference>
<evidence type="ECO:0000256" key="2">
    <source>
        <dbReference type="ARBA" id="ARBA00022670"/>
    </source>
</evidence>
<name>A0A0K2TIG1_LEPSM</name>
<dbReference type="GO" id="GO:0000139">
    <property type="term" value="C:Golgi membrane"/>
    <property type="evidence" value="ECO:0007669"/>
    <property type="project" value="TreeGrafter"/>
</dbReference>
<dbReference type="FunFam" id="2.60.120.260:FF:000006">
    <property type="entry name" value="Proprotein convertase subtilisin/kexin type 5"/>
    <property type="match status" value="1"/>
</dbReference>
<evidence type="ECO:0000256" key="1">
    <source>
        <dbReference type="ARBA" id="ARBA00005325"/>
    </source>
</evidence>
<dbReference type="GO" id="GO:0016485">
    <property type="term" value="P:protein processing"/>
    <property type="evidence" value="ECO:0007669"/>
    <property type="project" value="TreeGrafter"/>
</dbReference>
<dbReference type="PRINTS" id="PR00723">
    <property type="entry name" value="SUBTILISIN"/>
</dbReference>
<evidence type="ECO:0000256" key="4">
    <source>
        <dbReference type="ARBA" id="ARBA00022729"/>
    </source>
</evidence>